<protein>
    <submittedName>
        <fullName evidence="2">Uncharacterized protein</fullName>
    </submittedName>
</protein>
<proteinExistence type="predicted"/>
<evidence type="ECO:0000313" key="2">
    <source>
        <dbReference type="EMBL" id="BBG27800.1"/>
    </source>
</evidence>
<sequence>MGEEVAGNAFGIDIRRFSVLVLAIIIILAFVASFANIKIPQNSSTIQIGTSTQTEQYTQPKLFSYVYNKTITLSPTLQDLQYVRASFANTKAPYYNISPEAYILFNFSQPDNNMLQLLLNALAWNASIVAPGPYGALLSIASAAYVQILNYTNTTLQPFPLNKNDTENYSKYAIIVNYAKDFETPESFQPSWSYPPSDNITVSPLSYNIIDTYTVKVTISVSYSTSTSLASSSTSQNGNQTIVTKYYKMSVSGTVYLLANGSSIASNNFQFSYTAVPPYKLNYQNTSIYQQSFTISGNVSVPPGVLRTVYLTYNVTAYQYKKEQTSGNTTYICYYPTNPSFNYKPDYFNWYEYNVTIPVTIKVLNGTAPITTINNENYMGRTINTYFWYTVWSSDPTSNTTSILTYDHIQVANYSIKRTWDAGSIEIIPQLNTQTSGNTINYYLTFNVKNNLVRPPPWINQQMTYNKYAAISWFYLEQNASLSHSLYEFIMNTINKTDYQFWKSEYFILASQFVMYTFNTTYSVFNNLLELESFYENWSLVDANILNLSAWPKQEYFTNLLIFFNISKIPQIYNDTIFFNITNNYEVYLVDVYNALEYHEFDKMPFGNMFYYSNPMINQTIYFYLNTSEQPIPYLHETLYFTSANYVPTIFYASFQYPQEIQTRITAIWNGTAWVT</sequence>
<keyword evidence="1" id="KW-0472">Membrane</keyword>
<evidence type="ECO:0000313" key="3">
    <source>
        <dbReference type="Proteomes" id="UP000325030"/>
    </source>
</evidence>
<gene>
    <name evidence="2" type="ORF">IC007_2354</name>
</gene>
<evidence type="ECO:0000256" key="1">
    <source>
        <dbReference type="SAM" id="Phobius"/>
    </source>
</evidence>
<dbReference type="RefSeq" id="WP_306308654.1">
    <property type="nucleotide sequence ID" value="NZ_AP018930.1"/>
</dbReference>
<reference evidence="3" key="1">
    <citation type="submission" date="2018-09" db="EMBL/GenBank/DDBJ databases">
        <title>Complete Genome Sequencing of Sulfolobus sp. JCM 16834.</title>
        <authorList>
            <person name="Kato S."/>
            <person name="Itoh T."/>
            <person name="Ohkuma M."/>
        </authorList>
    </citation>
    <scope>NUCLEOTIDE SEQUENCE [LARGE SCALE GENOMIC DNA]</scope>
    <source>
        <strain evidence="3">IC-007</strain>
    </source>
</reference>
<organism evidence="2 3">
    <name type="scientific">Sulfuracidifex tepidarius</name>
    <dbReference type="NCBI Taxonomy" id="1294262"/>
    <lineage>
        <taxon>Archaea</taxon>
        <taxon>Thermoproteota</taxon>
        <taxon>Thermoprotei</taxon>
        <taxon>Sulfolobales</taxon>
        <taxon>Sulfolobaceae</taxon>
        <taxon>Sulfuracidifex</taxon>
    </lineage>
</organism>
<dbReference type="GeneID" id="41718660"/>
<feature type="transmembrane region" description="Helical" evidence="1">
    <location>
        <begin position="17"/>
        <end position="37"/>
    </location>
</feature>
<dbReference type="EMBL" id="AP018930">
    <property type="protein sequence ID" value="BBG27800.1"/>
    <property type="molecule type" value="Genomic_DNA"/>
</dbReference>
<dbReference type="Proteomes" id="UP000325030">
    <property type="component" value="Chromosome"/>
</dbReference>
<keyword evidence="1" id="KW-0812">Transmembrane</keyword>
<name>A0A510E6Z8_9CREN</name>
<accession>A0A510E6Z8</accession>
<keyword evidence="1" id="KW-1133">Transmembrane helix</keyword>
<dbReference type="AlphaFoldDB" id="A0A510E6Z8"/>